<dbReference type="Proteomes" id="UP000646749">
    <property type="component" value="Unassembled WGS sequence"/>
</dbReference>
<protein>
    <submittedName>
        <fullName evidence="2">Pyridine nucleotide-disulfide oxidoreductase</fullName>
    </submittedName>
</protein>
<proteinExistence type="predicted"/>
<name>A0ABQ4E017_9ACTN</name>
<reference evidence="2 3" key="1">
    <citation type="submission" date="2021-01" db="EMBL/GenBank/DDBJ databases">
        <title>Whole genome shotgun sequence of Plantactinospora endophytica NBRC 110450.</title>
        <authorList>
            <person name="Komaki H."/>
            <person name="Tamura T."/>
        </authorList>
    </citation>
    <scope>NUCLEOTIDE SEQUENCE [LARGE SCALE GENOMIC DNA]</scope>
    <source>
        <strain evidence="2 3">NBRC 110450</strain>
    </source>
</reference>
<comment type="caution">
    <text evidence="2">The sequence shown here is derived from an EMBL/GenBank/DDBJ whole genome shotgun (WGS) entry which is preliminary data.</text>
</comment>
<dbReference type="Gene3D" id="3.50.50.60">
    <property type="entry name" value="FAD/NAD(P)-binding domain"/>
    <property type="match status" value="2"/>
</dbReference>
<dbReference type="RefSeq" id="WP_203866587.1">
    <property type="nucleotide sequence ID" value="NZ_BONW01000013.1"/>
</dbReference>
<dbReference type="PANTHER" id="PTHR43539">
    <property type="entry name" value="FLAVIN-BINDING MONOOXYGENASE-LIKE PROTEIN (AFU_ORTHOLOGUE AFUA_4G09220)"/>
    <property type="match status" value="1"/>
</dbReference>
<dbReference type="EMBL" id="BONW01000013">
    <property type="protein sequence ID" value="GIG88072.1"/>
    <property type="molecule type" value="Genomic_DNA"/>
</dbReference>
<dbReference type="InterPro" id="IPR036188">
    <property type="entry name" value="FAD/NAD-bd_sf"/>
</dbReference>
<organism evidence="2 3">
    <name type="scientific">Plantactinospora endophytica</name>
    <dbReference type="NCBI Taxonomy" id="673535"/>
    <lineage>
        <taxon>Bacteria</taxon>
        <taxon>Bacillati</taxon>
        <taxon>Actinomycetota</taxon>
        <taxon>Actinomycetes</taxon>
        <taxon>Micromonosporales</taxon>
        <taxon>Micromonosporaceae</taxon>
        <taxon>Plantactinospora</taxon>
    </lineage>
</organism>
<dbReference type="PRINTS" id="PR00469">
    <property type="entry name" value="PNDRDTASEII"/>
</dbReference>
<dbReference type="PRINTS" id="PR00368">
    <property type="entry name" value="FADPNR"/>
</dbReference>
<gene>
    <name evidence="2" type="ORF">Pen02_30080</name>
</gene>
<dbReference type="InterPro" id="IPR050982">
    <property type="entry name" value="Auxin_biosynth/cation_transpt"/>
</dbReference>
<keyword evidence="1" id="KW-0560">Oxidoreductase</keyword>
<dbReference type="Pfam" id="PF13738">
    <property type="entry name" value="Pyr_redox_3"/>
    <property type="match status" value="1"/>
</dbReference>
<keyword evidence="3" id="KW-1185">Reference proteome</keyword>
<dbReference type="PANTHER" id="PTHR43539:SF23">
    <property type="entry name" value="FAD-DEPENDENT OXIDOREDUCTASE DOMAIN-CONTAINING PROTEIN 2"/>
    <property type="match status" value="1"/>
</dbReference>
<accession>A0ABQ4E017</accession>
<evidence type="ECO:0000313" key="3">
    <source>
        <dbReference type="Proteomes" id="UP000646749"/>
    </source>
</evidence>
<evidence type="ECO:0000256" key="1">
    <source>
        <dbReference type="ARBA" id="ARBA00023002"/>
    </source>
</evidence>
<dbReference type="SUPFAM" id="SSF51905">
    <property type="entry name" value="FAD/NAD(P)-binding domain"/>
    <property type="match status" value="1"/>
</dbReference>
<evidence type="ECO:0000313" key="2">
    <source>
        <dbReference type="EMBL" id="GIG88072.1"/>
    </source>
</evidence>
<sequence>MTHDYLILGAGPAGLQLAALLERDGADYRVLEAGAGPGTFFASYPRHRQLISINKVYTGSDDPEFNLRMDWNSLLSDDPELLFRRYSERYFPAADDLSRYLVDFAARTGVRVSYRTRIVRVGRDRDGFEAVDDAGRSWRGRRLVVATGVSRLYLPPIEGMETAERYDTVSVDPRDFVNQRVMIIGKGNSAFETADNLVETAAVVHVAGPHSVRFAWQTHYVGHLRAVNNNFLDTYQLKSQNAVLDGTVESIHRRAEGGYLVRFRYARTVEAIREIEYDRVIACTGFRFDASIFDESCRPRLVIDDRFPEQTSAYESTTVPDLYFAGTLTQQRDFKRSTSGFIHGFRYGTRALHRILRSRYHGAGWPATPVEATPDAITEAIIARINRSSALWQQFGVLGDVVAVSGGTATYHEEVPVAYLAEGGLGEGSFLVTTLEYGAGHDTVDPFDISVPRPRENDATAAQDASYLHPVVRHYRDGRVVGVHHLAENLENQWNLAGVHQQPLAVFVKEHLADAEC</sequence>